<sequence>KVGDALAVIEEFSSQRKQITPVNSTYIGDSMLTVPVEVSVGGATVFVVDVEQFYKI</sequence>
<organism evidence="1">
    <name type="scientific">human gut metagenome</name>
    <dbReference type="NCBI Taxonomy" id="408170"/>
    <lineage>
        <taxon>unclassified sequences</taxon>
        <taxon>metagenomes</taxon>
        <taxon>organismal metagenomes</taxon>
    </lineage>
</organism>
<dbReference type="Pfam" id="PF06153">
    <property type="entry name" value="CdAMP_rec"/>
    <property type="match status" value="1"/>
</dbReference>
<reference evidence="1" key="1">
    <citation type="journal article" date="2013" name="Environ. Microbiol.">
        <title>Microbiota from the distal guts of lean and obese adolescents exhibit partial functional redundancy besides clear differences in community structure.</title>
        <authorList>
            <person name="Ferrer M."/>
            <person name="Ruiz A."/>
            <person name="Lanza F."/>
            <person name="Haange S.B."/>
            <person name="Oberbach A."/>
            <person name="Till H."/>
            <person name="Bargiela R."/>
            <person name="Campoy C."/>
            <person name="Segura M.T."/>
            <person name="Richter M."/>
            <person name="von Bergen M."/>
            <person name="Seifert J."/>
            <person name="Suarez A."/>
        </authorList>
    </citation>
    <scope>NUCLEOTIDE SEQUENCE</scope>
</reference>
<proteinExistence type="predicted"/>
<comment type="caution">
    <text evidence="1">The sequence shown here is derived from an EMBL/GenBank/DDBJ whole genome shotgun (WGS) entry which is preliminary data.</text>
</comment>
<evidence type="ECO:0000313" key="1">
    <source>
        <dbReference type="EMBL" id="EKC52900.1"/>
    </source>
</evidence>
<feature type="non-terminal residue" evidence="1">
    <location>
        <position position="1"/>
    </location>
</feature>
<name>K1SGP5_9ZZZZ</name>
<accession>K1SGP5</accession>
<protein>
    <submittedName>
        <fullName evidence="1">Uncharacterized protein</fullName>
    </submittedName>
</protein>
<dbReference type="Gene3D" id="3.30.70.120">
    <property type="match status" value="1"/>
</dbReference>
<gene>
    <name evidence="1" type="ORF">OBE_12862</name>
</gene>
<dbReference type="AlphaFoldDB" id="K1SGP5"/>
<dbReference type="InterPro" id="IPR015867">
    <property type="entry name" value="N-reg_PII/ATP_PRibTrfase_C"/>
</dbReference>
<dbReference type="InterPro" id="IPR010375">
    <property type="entry name" value="CdAMP_rec"/>
</dbReference>
<dbReference type="EMBL" id="AJWZ01008876">
    <property type="protein sequence ID" value="EKC52900.1"/>
    <property type="molecule type" value="Genomic_DNA"/>
</dbReference>